<dbReference type="InterPro" id="IPR014710">
    <property type="entry name" value="RmlC-like_jellyroll"/>
</dbReference>
<dbReference type="InterPro" id="IPR018490">
    <property type="entry name" value="cNMP-bd_dom_sf"/>
</dbReference>
<dbReference type="KEGG" id="smao:CAG99_14990"/>
<dbReference type="PANTHER" id="PTHR24567">
    <property type="entry name" value="CRP FAMILY TRANSCRIPTIONAL REGULATORY PROTEIN"/>
    <property type="match status" value="1"/>
</dbReference>
<feature type="domain" description="HTH crp-type" evidence="6">
    <location>
        <begin position="162"/>
        <end position="229"/>
    </location>
</feature>
<reference evidence="7 8" key="1">
    <citation type="submission" date="2017-05" db="EMBL/GenBank/DDBJ databases">
        <title>Complete genome sequence of Streptomyces sp. SCSIO 03032 revealed the diverse biosynthetic pathways for its bioactive secondary metabolites.</title>
        <authorList>
            <person name="Ma L."/>
            <person name="Zhu Y."/>
            <person name="Zhang W."/>
            <person name="Zhang G."/>
            <person name="Tian X."/>
            <person name="Zhang S."/>
            <person name="Zhang C."/>
        </authorList>
    </citation>
    <scope>NUCLEOTIDE SEQUENCE [LARGE SCALE GENOMIC DNA]</scope>
    <source>
        <strain evidence="7 8">SCSIO 03032</strain>
    </source>
</reference>
<feature type="compositionally biased region" description="Basic residues" evidence="4">
    <location>
        <begin position="11"/>
        <end position="24"/>
    </location>
</feature>
<feature type="region of interest" description="Disordered" evidence="4">
    <location>
        <begin position="1"/>
        <end position="27"/>
    </location>
</feature>
<dbReference type="SMART" id="SM00100">
    <property type="entry name" value="cNMP"/>
    <property type="match status" value="1"/>
</dbReference>
<dbReference type="GO" id="GO:0003700">
    <property type="term" value="F:DNA-binding transcription factor activity"/>
    <property type="evidence" value="ECO:0007669"/>
    <property type="project" value="TreeGrafter"/>
</dbReference>
<accession>A0A1W7CZ96</accession>
<evidence type="ECO:0000256" key="1">
    <source>
        <dbReference type="ARBA" id="ARBA00023015"/>
    </source>
</evidence>
<evidence type="ECO:0000259" key="6">
    <source>
        <dbReference type="PROSITE" id="PS51063"/>
    </source>
</evidence>
<evidence type="ECO:0000256" key="4">
    <source>
        <dbReference type="SAM" id="MobiDB-lite"/>
    </source>
</evidence>
<dbReference type="PROSITE" id="PS50042">
    <property type="entry name" value="CNMP_BINDING_3"/>
    <property type="match status" value="1"/>
</dbReference>
<name>A0A1W7CZ96_9ACTN</name>
<feature type="domain" description="Cyclic nucleotide-binding" evidence="5">
    <location>
        <begin position="45"/>
        <end position="132"/>
    </location>
</feature>
<keyword evidence="1" id="KW-0805">Transcription regulation</keyword>
<dbReference type="InterPro" id="IPR012318">
    <property type="entry name" value="HTH_CRP"/>
</dbReference>
<evidence type="ECO:0000259" key="5">
    <source>
        <dbReference type="PROSITE" id="PS50042"/>
    </source>
</evidence>
<dbReference type="Pfam" id="PF00027">
    <property type="entry name" value="cNMP_binding"/>
    <property type="match status" value="1"/>
</dbReference>
<gene>
    <name evidence="7" type="ORF">CAG99_14990</name>
</gene>
<dbReference type="EMBL" id="CP021121">
    <property type="protein sequence ID" value="ARQ69989.1"/>
    <property type="molecule type" value="Genomic_DNA"/>
</dbReference>
<keyword evidence="3" id="KW-0804">Transcription</keyword>
<proteinExistence type="predicted"/>
<evidence type="ECO:0000313" key="7">
    <source>
        <dbReference type="EMBL" id="ARQ69989.1"/>
    </source>
</evidence>
<dbReference type="Proteomes" id="UP000194218">
    <property type="component" value="Chromosome"/>
</dbReference>
<evidence type="ECO:0000256" key="2">
    <source>
        <dbReference type="ARBA" id="ARBA00023125"/>
    </source>
</evidence>
<dbReference type="SUPFAM" id="SSF46785">
    <property type="entry name" value="Winged helix' DNA-binding domain"/>
    <property type="match status" value="1"/>
</dbReference>
<dbReference type="GO" id="GO:0005829">
    <property type="term" value="C:cytosol"/>
    <property type="evidence" value="ECO:0007669"/>
    <property type="project" value="TreeGrafter"/>
</dbReference>
<dbReference type="PROSITE" id="PS51063">
    <property type="entry name" value="HTH_CRP_2"/>
    <property type="match status" value="1"/>
</dbReference>
<organism evidence="7 8">
    <name type="scientific">Streptomyces marincola</name>
    <dbReference type="NCBI Taxonomy" id="2878388"/>
    <lineage>
        <taxon>Bacteria</taxon>
        <taxon>Bacillati</taxon>
        <taxon>Actinomycetota</taxon>
        <taxon>Actinomycetes</taxon>
        <taxon>Kitasatosporales</taxon>
        <taxon>Streptomycetaceae</taxon>
        <taxon>Streptomyces</taxon>
    </lineage>
</organism>
<evidence type="ECO:0000256" key="3">
    <source>
        <dbReference type="ARBA" id="ARBA00023163"/>
    </source>
</evidence>
<sequence>MLSWWPAGAGRHTRPRGDRRRAPRPGRGALLSGQTWDMLVRQGAERRYAAGAVMLRQGAPGTHLLALTNGLAKIVQYRPDGTGLWLAFRGPRELLGEVSVLSRRNEPRGADVVAVTECVTRVLDAARFRRFVDEHRLGADLLQQAMDRTRESDEHRAELVTLTIGARLARTLLRLSALAGSPHLTGLTQEELAQAIGGSRNGVADELQRLRAAGAVATARKVISILDPDALCALAGYAEDGACPAVPPCPGQAEAM</sequence>
<dbReference type="PANTHER" id="PTHR24567:SF68">
    <property type="entry name" value="DNA-BINDING TRANSCRIPTIONAL DUAL REGULATOR CRP"/>
    <property type="match status" value="1"/>
</dbReference>
<dbReference type="AlphaFoldDB" id="A0A1W7CZ96"/>
<keyword evidence="2" id="KW-0238">DNA-binding</keyword>
<dbReference type="SUPFAM" id="SSF51206">
    <property type="entry name" value="cAMP-binding domain-like"/>
    <property type="match status" value="1"/>
</dbReference>
<dbReference type="Gene3D" id="2.60.120.10">
    <property type="entry name" value="Jelly Rolls"/>
    <property type="match status" value="1"/>
</dbReference>
<dbReference type="CDD" id="cd00038">
    <property type="entry name" value="CAP_ED"/>
    <property type="match status" value="1"/>
</dbReference>
<dbReference type="GO" id="GO:0003677">
    <property type="term" value="F:DNA binding"/>
    <property type="evidence" value="ECO:0007669"/>
    <property type="project" value="UniProtKB-KW"/>
</dbReference>
<dbReference type="OrthoDB" id="41390at2"/>
<dbReference type="InterPro" id="IPR000595">
    <property type="entry name" value="cNMP-bd_dom"/>
</dbReference>
<evidence type="ECO:0000313" key="8">
    <source>
        <dbReference type="Proteomes" id="UP000194218"/>
    </source>
</evidence>
<dbReference type="InterPro" id="IPR050397">
    <property type="entry name" value="Env_Response_Regulators"/>
</dbReference>
<keyword evidence="8" id="KW-1185">Reference proteome</keyword>
<protein>
    <submittedName>
        <fullName evidence="7">Transcriptional regulator</fullName>
    </submittedName>
</protein>
<dbReference type="InterPro" id="IPR036390">
    <property type="entry name" value="WH_DNA-bd_sf"/>
</dbReference>
<dbReference type="Pfam" id="PF13545">
    <property type="entry name" value="HTH_Crp_2"/>
    <property type="match status" value="1"/>
</dbReference>